<evidence type="ECO:0000259" key="7">
    <source>
        <dbReference type="Pfam" id="PF00892"/>
    </source>
</evidence>
<evidence type="ECO:0000256" key="3">
    <source>
        <dbReference type="ARBA" id="ARBA00022692"/>
    </source>
</evidence>
<feature type="transmembrane region" description="Helical" evidence="6">
    <location>
        <begin position="215"/>
        <end position="236"/>
    </location>
</feature>
<comment type="similarity">
    <text evidence="2">Belongs to the EamA transporter family.</text>
</comment>
<feature type="transmembrane region" description="Helical" evidence="6">
    <location>
        <begin position="182"/>
        <end position="203"/>
    </location>
</feature>
<feature type="transmembrane region" description="Helical" evidence="6">
    <location>
        <begin position="66"/>
        <end position="85"/>
    </location>
</feature>
<dbReference type="InterPro" id="IPR050638">
    <property type="entry name" value="AA-Vitamin_Transporters"/>
</dbReference>
<sequence>MQATLRPRSAGILLVAGSVLFGLGSVIVARVSLGAYAVAFWRLAVAAAVFLPLVRLSGQRWPQSRRALAGALLAGVFLAFDLALWHESIRAVGPGISTVLNCLQIFWLTAIGLMLFGETLGRLQLAGLLAAIGGVAMIAVPEFGHNVQAGWGLVSGLLSGVMLAVSMVFVRQTQQAGPVGIFPLMFLISVGGMAALLPISLLWESNRFFPADWTEAGWVIVYGIVMQCLAWGMIAYSIPLLSLALTGLLLLAEPVAALLIDSVFLHKPVSALQWAGAALTMLAIYLGSLKSGAKQEAA</sequence>
<feature type="domain" description="EamA" evidence="7">
    <location>
        <begin position="12"/>
        <end position="139"/>
    </location>
</feature>
<gene>
    <name evidence="8" type="ORF">MB824_05240</name>
</gene>
<dbReference type="EMBL" id="JAKOOW010000022">
    <property type="protein sequence ID" value="MCG6503896.1"/>
    <property type="molecule type" value="Genomic_DNA"/>
</dbReference>
<keyword evidence="5 6" id="KW-0472">Membrane</keyword>
<evidence type="ECO:0000313" key="8">
    <source>
        <dbReference type="EMBL" id="MCG6503896.1"/>
    </source>
</evidence>
<keyword evidence="4 6" id="KW-1133">Transmembrane helix</keyword>
<feature type="domain" description="EamA" evidence="7">
    <location>
        <begin position="151"/>
        <end position="286"/>
    </location>
</feature>
<keyword evidence="3 6" id="KW-0812">Transmembrane</keyword>
<feature type="transmembrane region" description="Helical" evidence="6">
    <location>
        <begin position="243"/>
        <end position="265"/>
    </location>
</feature>
<proteinExistence type="inferred from homology"/>
<dbReference type="Pfam" id="PF00892">
    <property type="entry name" value="EamA"/>
    <property type="match status" value="2"/>
</dbReference>
<dbReference type="Proteomes" id="UP001298424">
    <property type="component" value="Unassembled WGS sequence"/>
</dbReference>
<dbReference type="SUPFAM" id="SSF103481">
    <property type="entry name" value="Multidrug resistance efflux transporter EmrE"/>
    <property type="match status" value="2"/>
</dbReference>
<feature type="transmembrane region" description="Helical" evidence="6">
    <location>
        <begin position="91"/>
        <end position="116"/>
    </location>
</feature>
<evidence type="ECO:0000256" key="2">
    <source>
        <dbReference type="ARBA" id="ARBA00007362"/>
    </source>
</evidence>
<dbReference type="PANTHER" id="PTHR32322:SF2">
    <property type="entry name" value="EAMA DOMAIN-CONTAINING PROTEIN"/>
    <property type="match status" value="1"/>
</dbReference>
<evidence type="ECO:0000256" key="4">
    <source>
        <dbReference type="ARBA" id="ARBA00022989"/>
    </source>
</evidence>
<protein>
    <submittedName>
        <fullName evidence="8">DMT family transporter</fullName>
    </submittedName>
</protein>
<feature type="transmembrane region" description="Helical" evidence="6">
    <location>
        <begin position="123"/>
        <end position="143"/>
    </location>
</feature>
<dbReference type="InterPro" id="IPR037185">
    <property type="entry name" value="EmrE-like"/>
</dbReference>
<name>A0ABS9NM79_9NEIS</name>
<evidence type="ECO:0000256" key="6">
    <source>
        <dbReference type="SAM" id="Phobius"/>
    </source>
</evidence>
<dbReference type="PANTHER" id="PTHR32322">
    <property type="entry name" value="INNER MEMBRANE TRANSPORTER"/>
    <property type="match status" value="1"/>
</dbReference>
<reference evidence="8 9" key="1">
    <citation type="submission" date="2022-02" db="EMBL/GenBank/DDBJ databases">
        <title>Genome sequence data of Kingella unionensis sp. nov. strain CICC 24913 (CCUG 75125).</title>
        <authorList>
            <person name="Xiao M."/>
        </authorList>
    </citation>
    <scope>NUCLEOTIDE SEQUENCE [LARGE SCALE GENOMIC DNA]</scope>
    <source>
        <strain evidence="8 9">CICC 24913</strain>
    </source>
</reference>
<evidence type="ECO:0000256" key="1">
    <source>
        <dbReference type="ARBA" id="ARBA00004141"/>
    </source>
</evidence>
<comment type="caution">
    <text evidence="8">The sequence shown here is derived from an EMBL/GenBank/DDBJ whole genome shotgun (WGS) entry which is preliminary data.</text>
</comment>
<feature type="transmembrane region" description="Helical" evidence="6">
    <location>
        <begin position="12"/>
        <end position="29"/>
    </location>
</feature>
<accession>A0ABS9NM79</accession>
<feature type="transmembrane region" description="Helical" evidence="6">
    <location>
        <begin position="271"/>
        <end position="289"/>
    </location>
</feature>
<dbReference type="RefSeq" id="WP_238746538.1">
    <property type="nucleotide sequence ID" value="NZ_JAKOOW010000022.1"/>
</dbReference>
<evidence type="ECO:0000256" key="5">
    <source>
        <dbReference type="ARBA" id="ARBA00023136"/>
    </source>
</evidence>
<feature type="transmembrane region" description="Helical" evidence="6">
    <location>
        <begin position="149"/>
        <end position="170"/>
    </location>
</feature>
<comment type="subcellular location">
    <subcellularLocation>
        <location evidence="1">Membrane</location>
        <topology evidence="1">Multi-pass membrane protein</topology>
    </subcellularLocation>
</comment>
<feature type="transmembrane region" description="Helical" evidence="6">
    <location>
        <begin position="35"/>
        <end position="54"/>
    </location>
</feature>
<evidence type="ECO:0000313" key="9">
    <source>
        <dbReference type="Proteomes" id="UP001298424"/>
    </source>
</evidence>
<dbReference type="InterPro" id="IPR000620">
    <property type="entry name" value="EamA_dom"/>
</dbReference>
<organism evidence="8 9">
    <name type="scientific">Kingella pumchi</name>
    <dbReference type="NCBI Taxonomy" id="2779506"/>
    <lineage>
        <taxon>Bacteria</taxon>
        <taxon>Pseudomonadati</taxon>
        <taxon>Pseudomonadota</taxon>
        <taxon>Betaproteobacteria</taxon>
        <taxon>Neisseriales</taxon>
        <taxon>Neisseriaceae</taxon>
        <taxon>Kingella</taxon>
    </lineage>
</organism>
<keyword evidence="9" id="KW-1185">Reference proteome</keyword>